<protein>
    <submittedName>
        <fullName evidence="2">Phage portal protein</fullName>
    </submittedName>
</protein>
<dbReference type="NCBIfam" id="TIGR01540">
    <property type="entry name" value="portal_PBSX"/>
    <property type="match status" value="1"/>
</dbReference>
<organism evidence="2 3">
    <name type="scientific">Novosphingobium mangrovi</name>
    <name type="common">ex Hu et al. 2023</name>
    <dbReference type="NCBI Taxonomy" id="2930094"/>
    <lineage>
        <taxon>Bacteria</taxon>
        <taxon>Pseudomonadati</taxon>
        <taxon>Pseudomonadota</taxon>
        <taxon>Alphaproteobacteria</taxon>
        <taxon>Sphingomonadales</taxon>
        <taxon>Sphingomonadaceae</taxon>
        <taxon>Novosphingobium</taxon>
    </lineage>
</organism>
<reference evidence="2" key="1">
    <citation type="submission" date="2022-03" db="EMBL/GenBank/DDBJ databases">
        <title>Identification of a novel bacterium isolated from mangrove sediments.</title>
        <authorList>
            <person name="Pan X."/>
        </authorList>
    </citation>
    <scope>NUCLEOTIDE SEQUENCE</scope>
    <source>
        <strain evidence="2">B2637</strain>
    </source>
</reference>
<dbReference type="Proteomes" id="UP001162802">
    <property type="component" value="Unassembled WGS sequence"/>
</dbReference>
<evidence type="ECO:0000313" key="2">
    <source>
        <dbReference type="EMBL" id="MCJ1959665.1"/>
    </source>
</evidence>
<dbReference type="PIRSF" id="PIRSF018494">
    <property type="entry name" value="PBSX_VPQ"/>
    <property type="match status" value="1"/>
</dbReference>
<sequence>MSETLPAKAKADQMQAGASAGAEAFTFGEPESVLDAGAIFDLFEVAHNNRWYEPPVSPQGLGRAYRMSPQHQSSILFKRNLLAASYLPTAMLSRSDFARWALDWLVMGNAYLERVDNRRGAPLALKPLPAAYMRRGLEPGQFWWVPRAWSYHDATEMPRGRVHQLLEPDPMQEIYGMPEYLSALQSGLLNEAATIFRRRYYNNGSHAGFILYLGDEGISEEGASAIRKALRGAKGQGNFKNLFIHSPKGKADAIRLLPIAEVGAKDEFLNIKQVTAEDLMAAHRVPPQLIAVVPKNTAGFGNVKDAAAIFYEAEIVPIQERMREVNDWLGVEALRFERPALAMPLTPAT</sequence>
<dbReference type="InterPro" id="IPR030935">
    <property type="entry name" value="PBSX_Proteobac"/>
</dbReference>
<gene>
    <name evidence="2" type="ORF">MTR65_03080</name>
</gene>
<dbReference type="InterPro" id="IPR006430">
    <property type="entry name" value="Phage_portal_PBSX"/>
</dbReference>
<dbReference type="RefSeq" id="WP_243796932.1">
    <property type="nucleotide sequence ID" value="NZ_JALHAT010000003.1"/>
</dbReference>
<keyword evidence="3" id="KW-1185">Reference proteome</keyword>
<evidence type="ECO:0000313" key="3">
    <source>
        <dbReference type="Proteomes" id="UP001162802"/>
    </source>
</evidence>
<evidence type="ECO:0000256" key="1">
    <source>
        <dbReference type="ARBA" id="ARBA00006799"/>
    </source>
</evidence>
<comment type="caution">
    <text evidence="2">The sequence shown here is derived from an EMBL/GenBank/DDBJ whole genome shotgun (WGS) entry which is preliminary data.</text>
</comment>
<dbReference type="EMBL" id="JALHAT010000003">
    <property type="protein sequence ID" value="MCJ1959665.1"/>
    <property type="molecule type" value="Genomic_DNA"/>
</dbReference>
<dbReference type="Pfam" id="PF04860">
    <property type="entry name" value="Phage_portal"/>
    <property type="match status" value="1"/>
</dbReference>
<dbReference type="InterPro" id="IPR006944">
    <property type="entry name" value="Phage/GTA_portal"/>
</dbReference>
<comment type="similarity">
    <text evidence="1">Belongs to the phage portal family. PBSX subfamily.</text>
</comment>
<name>A0ABT0A8Y5_9SPHN</name>
<proteinExistence type="inferred from homology"/>
<accession>A0ABT0A8Y5</accession>